<dbReference type="AlphaFoldDB" id="A0A3M7SM46"/>
<protein>
    <submittedName>
        <fullName evidence="1">Uncharacterized protein</fullName>
    </submittedName>
</protein>
<evidence type="ECO:0000313" key="1">
    <source>
        <dbReference type="EMBL" id="RNA36863.1"/>
    </source>
</evidence>
<reference evidence="1 2" key="1">
    <citation type="journal article" date="2018" name="Sci. Rep.">
        <title>Genomic signatures of local adaptation to the degree of environmental predictability in rotifers.</title>
        <authorList>
            <person name="Franch-Gras L."/>
            <person name="Hahn C."/>
            <person name="Garcia-Roger E.M."/>
            <person name="Carmona M.J."/>
            <person name="Serra M."/>
            <person name="Gomez A."/>
        </authorList>
    </citation>
    <scope>NUCLEOTIDE SEQUENCE [LARGE SCALE GENOMIC DNA]</scope>
    <source>
        <strain evidence="1">HYR1</strain>
    </source>
</reference>
<evidence type="ECO:0000313" key="2">
    <source>
        <dbReference type="Proteomes" id="UP000276133"/>
    </source>
</evidence>
<accession>A0A3M7SM46</accession>
<proteinExistence type="predicted"/>
<sequence length="70" mass="8290">MVLIQLISSSLFASHLSSLALNLFKFSDSTTVFFILKKFFEIKIKVTKYFYVFRKIYLGNFSYSDYCDFN</sequence>
<name>A0A3M7SM46_BRAPC</name>
<organism evidence="1 2">
    <name type="scientific">Brachionus plicatilis</name>
    <name type="common">Marine rotifer</name>
    <name type="synonym">Brachionus muelleri</name>
    <dbReference type="NCBI Taxonomy" id="10195"/>
    <lineage>
        <taxon>Eukaryota</taxon>
        <taxon>Metazoa</taxon>
        <taxon>Spiralia</taxon>
        <taxon>Gnathifera</taxon>
        <taxon>Rotifera</taxon>
        <taxon>Eurotatoria</taxon>
        <taxon>Monogononta</taxon>
        <taxon>Pseudotrocha</taxon>
        <taxon>Ploima</taxon>
        <taxon>Brachionidae</taxon>
        <taxon>Brachionus</taxon>
    </lineage>
</organism>
<gene>
    <name evidence="1" type="ORF">BpHYR1_025940</name>
</gene>
<keyword evidence="2" id="KW-1185">Reference proteome</keyword>
<dbReference type="EMBL" id="REGN01001117">
    <property type="protein sequence ID" value="RNA36863.1"/>
    <property type="molecule type" value="Genomic_DNA"/>
</dbReference>
<dbReference type="Proteomes" id="UP000276133">
    <property type="component" value="Unassembled WGS sequence"/>
</dbReference>
<comment type="caution">
    <text evidence="1">The sequence shown here is derived from an EMBL/GenBank/DDBJ whole genome shotgun (WGS) entry which is preliminary data.</text>
</comment>